<feature type="transmembrane region" description="Helical" evidence="1">
    <location>
        <begin position="79"/>
        <end position="102"/>
    </location>
</feature>
<evidence type="ECO:0008006" key="4">
    <source>
        <dbReference type="Google" id="ProtNLM"/>
    </source>
</evidence>
<gene>
    <name evidence="2" type="ORF">HUW48_26370</name>
</gene>
<organism evidence="2 3">
    <name type="scientific">Adhaeribacter radiodurans</name>
    <dbReference type="NCBI Taxonomy" id="2745197"/>
    <lineage>
        <taxon>Bacteria</taxon>
        <taxon>Pseudomonadati</taxon>
        <taxon>Bacteroidota</taxon>
        <taxon>Cytophagia</taxon>
        <taxon>Cytophagales</taxon>
        <taxon>Hymenobacteraceae</taxon>
        <taxon>Adhaeribacter</taxon>
    </lineage>
</organism>
<keyword evidence="1" id="KW-1133">Transmembrane helix</keyword>
<keyword evidence="1" id="KW-0812">Transmembrane</keyword>
<name>A0A7L7LF01_9BACT</name>
<keyword evidence="3" id="KW-1185">Reference proteome</keyword>
<reference evidence="2 3" key="2">
    <citation type="submission" date="2020-08" db="EMBL/GenBank/DDBJ databases">
        <title>Adhaeribacter dokdonensis sp. nov., isolated from the rhizosphere of Elymus tsukushiensis, a plant native to the Dokdo Islands, Republic of Korea.</title>
        <authorList>
            <person name="Ghim S.Y."/>
        </authorList>
    </citation>
    <scope>NUCLEOTIDE SEQUENCE [LARGE SCALE GENOMIC DNA]</scope>
    <source>
        <strain evidence="2 3">KUDC8001</strain>
    </source>
</reference>
<accession>A0A7L7LF01</accession>
<evidence type="ECO:0000256" key="1">
    <source>
        <dbReference type="SAM" id="Phobius"/>
    </source>
</evidence>
<dbReference type="EMBL" id="CP055153">
    <property type="protein sequence ID" value="QMU31337.1"/>
    <property type="molecule type" value="Genomic_DNA"/>
</dbReference>
<sequence>MSQSFQSTKKCKNCGNWSPWNQEINDICHFCGHLLDEEAFLAQAKAEAEAKEKKSYQINIDLIKIYPTDSFLVKTGKRFIQAVQISFIAILSFILWFLTLLAG</sequence>
<reference evidence="2 3" key="1">
    <citation type="submission" date="2020-06" db="EMBL/GenBank/DDBJ databases">
        <authorList>
            <person name="Hwang Y.J."/>
        </authorList>
    </citation>
    <scope>NUCLEOTIDE SEQUENCE [LARGE SCALE GENOMIC DNA]</scope>
    <source>
        <strain evidence="2 3">KUDC8001</strain>
    </source>
</reference>
<dbReference type="RefSeq" id="WP_182413773.1">
    <property type="nucleotide sequence ID" value="NZ_CP055153.1"/>
</dbReference>
<protein>
    <recommendedName>
        <fullName evidence="4">TFIIB-type zinc ribbon-containing protein</fullName>
    </recommendedName>
</protein>
<keyword evidence="1" id="KW-0472">Membrane</keyword>
<dbReference type="Proteomes" id="UP000514509">
    <property type="component" value="Chromosome"/>
</dbReference>
<proteinExistence type="predicted"/>
<dbReference type="KEGG" id="add:HUW48_26370"/>
<dbReference type="AlphaFoldDB" id="A0A7L7LF01"/>
<evidence type="ECO:0000313" key="2">
    <source>
        <dbReference type="EMBL" id="QMU31337.1"/>
    </source>
</evidence>
<evidence type="ECO:0000313" key="3">
    <source>
        <dbReference type="Proteomes" id="UP000514509"/>
    </source>
</evidence>